<sequence length="289" mass="31671">MKLSHSLLVLGMLPFVKSQAIEVAPGDFEPLPAGANALLLYYQHADRSDLYQNGHKVSDDSRLSSDIGILRYVHAIGLSENLSWEPQILLPFGQLNASGDIGALGDTRGIGDPVITAPLKWTLPTANKDIFGLAPYLYFPVGSYDKNDALNLGENRWRATLQASYIHHFSPKWALDTVADATWASANNDYGSSGAKLEENTRYEYQAAVRYNWTPSTTFAVGGGYITGSATTLNGVDQHDGVSTSYGRFTVTHFIEPTLQIQAQIGTDIEVEQGFKESARLNLRLLKVF</sequence>
<dbReference type="EMBL" id="LACH01000063">
    <property type="protein sequence ID" value="KJZ62878.1"/>
    <property type="molecule type" value="Genomic_DNA"/>
</dbReference>
<evidence type="ECO:0000313" key="2">
    <source>
        <dbReference type="Proteomes" id="UP000033400"/>
    </source>
</evidence>
<protein>
    <submittedName>
        <fullName evidence="1">Phenol degradation protein meta</fullName>
    </submittedName>
</protein>
<dbReference type="RefSeq" id="WP_046056344.1">
    <property type="nucleotide sequence ID" value="NZ_LACH01000063.1"/>
</dbReference>
<name>A0A0F4V1X3_PSEFL</name>
<dbReference type="Proteomes" id="UP000033400">
    <property type="component" value="Unassembled WGS sequence"/>
</dbReference>
<comment type="caution">
    <text evidence="1">The sequence shown here is derived from an EMBL/GenBank/DDBJ whole genome shotgun (WGS) entry which is preliminary data.</text>
</comment>
<dbReference type="Pfam" id="PF13557">
    <property type="entry name" value="Phenol_MetA_deg"/>
    <property type="match status" value="1"/>
</dbReference>
<proteinExistence type="predicted"/>
<organism evidence="1 2">
    <name type="scientific">Pseudomonas fluorescens</name>
    <dbReference type="NCBI Taxonomy" id="294"/>
    <lineage>
        <taxon>Bacteria</taxon>
        <taxon>Pseudomonadati</taxon>
        <taxon>Pseudomonadota</taxon>
        <taxon>Gammaproteobacteria</taxon>
        <taxon>Pseudomonadales</taxon>
        <taxon>Pseudomonadaceae</taxon>
        <taxon>Pseudomonas</taxon>
    </lineage>
</organism>
<dbReference type="InterPro" id="IPR025737">
    <property type="entry name" value="FApF"/>
</dbReference>
<evidence type="ECO:0000313" key="1">
    <source>
        <dbReference type="EMBL" id="KJZ62878.1"/>
    </source>
</evidence>
<dbReference type="AlphaFoldDB" id="A0A0F4V1X3"/>
<dbReference type="PATRIC" id="fig|294.133.peg.5124"/>
<gene>
    <name evidence="1" type="ORF">VD17_26090</name>
</gene>
<dbReference type="OrthoDB" id="191143at2"/>
<reference evidence="1 2" key="1">
    <citation type="submission" date="2015-03" db="EMBL/GenBank/DDBJ databases">
        <title>Comparative genomics of Pseudomonas insights into diversity of traits involved in vanlence and defense.</title>
        <authorList>
            <person name="Qin Y."/>
        </authorList>
    </citation>
    <scope>NUCLEOTIDE SEQUENCE [LARGE SCALE GENOMIC DNA]</scope>
    <source>
        <strain evidence="1 2">H24</strain>
    </source>
</reference>
<accession>A0A0F4V1X3</accession>